<dbReference type="PROSITE" id="PS50846">
    <property type="entry name" value="HMA_2"/>
    <property type="match status" value="1"/>
</dbReference>
<accession>A0A834ZUW8</accession>
<dbReference type="EMBL" id="JABCRI010000003">
    <property type="protein sequence ID" value="KAF8409042.1"/>
    <property type="molecule type" value="Genomic_DNA"/>
</dbReference>
<feature type="domain" description="HMA" evidence="2">
    <location>
        <begin position="38"/>
        <end position="101"/>
    </location>
</feature>
<dbReference type="Pfam" id="PF00403">
    <property type="entry name" value="HMA"/>
    <property type="match status" value="1"/>
</dbReference>
<dbReference type="InterPro" id="IPR006121">
    <property type="entry name" value="HMA_dom"/>
</dbReference>
<keyword evidence="1" id="KW-0479">Metal-binding</keyword>
<dbReference type="GO" id="GO:0046872">
    <property type="term" value="F:metal ion binding"/>
    <property type="evidence" value="ECO:0007669"/>
    <property type="project" value="UniProtKB-KW"/>
</dbReference>
<dbReference type="SUPFAM" id="SSF55008">
    <property type="entry name" value="HMA, heavy metal-associated domain"/>
    <property type="match status" value="1"/>
</dbReference>
<protein>
    <recommendedName>
        <fullName evidence="2">HMA domain-containing protein</fullName>
    </recommendedName>
</protein>
<sequence>MVVPCFLIFVLICCYKLRYIICYISDSLEKKDFSIFFMTMVEMRVHMDCAGCESKIKKALQKIDGVDDIDIDMGMQKVTVTGWADQKKVLKTVRKTGRKAELWPFPYNPEYHNYTHHYYNQHQHGSHPLPYYTSQPSSSYNYYKHGYNGHDHGYYHQPAYSTVFDERTGAMFSDDNPNACSIM</sequence>
<name>A0A834ZUW8_TETSI</name>
<dbReference type="PANTHER" id="PTHR22814:SF351">
    <property type="entry name" value="HEAVY METAL-ASSOCIATED ISOPRENYLATED PLANT PROTEIN 28"/>
    <property type="match status" value="1"/>
</dbReference>
<keyword evidence="4" id="KW-1185">Reference proteome</keyword>
<dbReference type="Gene3D" id="3.30.70.100">
    <property type="match status" value="1"/>
</dbReference>
<evidence type="ECO:0000313" key="3">
    <source>
        <dbReference type="EMBL" id="KAF8409042.1"/>
    </source>
</evidence>
<organism evidence="3 4">
    <name type="scientific">Tetracentron sinense</name>
    <name type="common">Spur-leaf</name>
    <dbReference type="NCBI Taxonomy" id="13715"/>
    <lineage>
        <taxon>Eukaryota</taxon>
        <taxon>Viridiplantae</taxon>
        <taxon>Streptophyta</taxon>
        <taxon>Embryophyta</taxon>
        <taxon>Tracheophyta</taxon>
        <taxon>Spermatophyta</taxon>
        <taxon>Magnoliopsida</taxon>
        <taxon>Trochodendrales</taxon>
        <taxon>Trochodendraceae</taxon>
        <taxon>Tetracentron</taxon>
    </lineage>
</organism>
<dbReference type="PANTHER" id="PTHR22814">
    <property type="entry name" value="COPPER TRANSPORT PROTEIN ATOX1-RELATED"/>
    <property type="match status" value="1"/>
</dbReference>
<dbReference type="OrthoDB" id="689350at2759"/>
<dbReference type="OMA" id="DCQGCES"/>
<dbReference type="Proteomes" id="UP000655225">
    <property type="component" value="Unassembled WGS sequence"/>
</dbReference>
<proteinExistence type="predicted"/>
<evidence type="ECO:0000256" key="1">
    <source>
        <dbReference type="ARBA" id="ARBA00022723"/>
    </source>
</evidence>
<dbReference type="InterPro" id="IPR036163">
    <property type="entry name" value="HMA_dom_sf"/>
</dbReference>
<dbReference type="CDD" id="cd00371">
    <property type="entry name" value="HMA"/>
    <property type="match status" value="1"/>
</dbReference>
<evidence type="ECO:0000313" key="4">
    <source>
        <dbReference type="Proteomes" id="UP000655225"/>
    </source>
</evidence>
<comment type="caution">
    <text evidence="3">The sequence shown here is derived from an EMBL/GenBank/DDBJ whole genome shotgun (WGS) entry which is preliminary data.</text>
</comment>
<gene>
    <name evidence="3" type="ORF">HHK36_005114</name>
</gene>
<reference evidence="3 4" key="1">
    <citation type="submission" date="2020-04" db="EMBL/GenBank/DDBJ databases">
        <title>Plant Genome Project.</title>
        <authorList>
            <person name="Zhang R.-G."/>
        </authorList>
    </citation>
    <scope>NUCLEOTIDE SEQUENCE [LARGE SCALE GENOMIC DNA]</scope>
    <source>
        <strain evidence="3">YNK0</strain>
        <tissue evidence="3">Leaf</tissue>
    </source>
</reference>
<evidence type="ECO:0000259" key="2">
    <source>
        <dbReference type="PROSITE" id="PS50846"/>
    </source>
</evidence>
<dbReference type="AlphaFoldDB" id="A0A834ZUW8"/>